<dbReference type="NCBIfam" id="NF003676">
    <property type="entry name" value="PRK05303.1"/>
    <property type="match status" value="1"/>
</dbReference>
<evidence type="ECO:0000256" key="5">
    <source>
        <dbReference type="ARBA" id="ARBA00023143"/>
    </source>
</evidence>
<evidence type="ECO:0000256" key="6">
    <source>
        <dbReference type="HAMAP-Rule" id="MF_00416"/>
    </source>
</evidence>
<dbReference type="GO" id="GO:0005198">
    <property type="term" value="F:structural molecule activity"/>
    <property type="evidence" value="ECO:0007669"/>
    <property type="project" value="InterPro"/>
</dbReference>
<keyword evidence="7" id="KW-0966">Cell projection</keyword>
<evidence type="ECO:0000256" key="3">
    <source>
        <dbReference type="ARBA" id="ARBA00008994"/>
    </source>
</evidence>
<dbReference type="EMBL" id="JABVCQ010000010">
    <property type="protein sequence ID" value="MBB1125825.1"/>
    <property type="molecule type" value="Genomic_DNA"/>
</dbReference>
<evidence type="ECO:0000256" key="1">
    <source>
        <dbReference type="ARBA" id="ARBA00002591"/>
    </source>
</evidence>
<name>A0A839H8Z6_9GAMM</name>
<reference evidence="7 8" key="1">
    <citation type="journal article" date="2020" name="Arch. Microbiol.">
        <title>The genome sequence of the giant phototrophic gammaproteobacterium Thiospirillum jenense gives insight into its physiological properties and phylogenetic relationships.</title>
        <authorList>
            <person name="Imhoff J.F."/>
            <person name="Meyer T.E."/>
            <person name="Kyndt J.A."/>
        </authorList>
    </citation>
    <scope>NUCLEOTIDE SEQUENCE [LARGE SCALE GENOMIC DNA]</scope>
    <source>
        <strain evidence="7 8">DSM 216</strain>
    </source>
</reference>
<comment type="caution">
    <text evidence="7">The sequence shown here is derived from an EMBL/GenBank/DDBJ whole genome shotgun (WGS) entry which is preliminary data.</text>
</comment>
<evidence type="ECO:0000256" key="4">
    <source>
        <dbReference type="ARBA" id="ARBA00022729"/>
    </source>
</evidence>
<comment type="function">
    <text evidence="1 6">Assembles around the rod to form the L-ring and probably protects the motor/basal body from shearing forces during rotation.</text>
</comment>
<dbReference type="PANTHER" id="PTHR30381">
    <property type="entry name" value="FLAGELLAR P-RING PERIPLASMIC PROTEIN FLGI"/>
    <property type="match status" value="1"/>
</dbReference>
<keyword evidence="7" id="KW-0969">Cilium</keyword>
<dbReference type="HAMAP" id="MF_00416">
    <property type="entry name" value="FlgI"/>
    <property type="match status" value="1"/>
</dbReference>
<keyword evidence="5 6" id="KW-0975">Bacterial flagellum</keyword>
<organism evidence="7 8">
    <name type="scientific">Thiospirillum jenense</name>
    <dbReference type="NCBI Taxonomy" id="1653858"/>
    <lineage>
        <taxon>Bacteria</taxon>
        <taxon>Pseudomonadati</taxon>
        <taxon>Pseudomonadota</taxon>
        <taxon>Gammaproteobacteria</taxon>
        <taxon>Chromatiales</taxon>
        <taxon>Chromatiaceae</taxon>
        <taxon>Thiospirillum</taxon>
    </lineage>
</organism>
<dbReference type="GO" id="GO:0009428">
    <property type="term" value="C:bacterial-type flagellum basal body, distal rod, P ring"/>
    <property type="evidence" value="ECO:0007669"/>
    <property type="project" value="InterPro"/>
</dbReference>
<dbReference type="InterPro" id="IPR001782">
    <property type="entry name" value="Flag_FlgI"/>
</dbReference>
<accession>A0A839H8Z6</accession>
<comment type="subunit">
    <text evidence="6">The basal body constitutes a major portion of the flagellar organelle and consists of four rings (L,P,S, and M) mounted on a central rod.</text>
</comment>
<evidence type="ECO:0000313" key="7">
    <source>
        <dbReference type="EMBL" id="MBB1125825.1"/>
    </source>
</evidence>
<dbReference type="AlphaFoldDB" id="A0A839H8Z6"/>
<dbReference type="PRINTS" id="PR01010">
    <property type="entry name" value="FLGPRINGFLGI"/>
</dbReference>
<keyword evidence="4" id="KW-0732">Signal</keyword>
<keyword evidence="8" id="KW-1185">Reference proteome</keyword>
<dbReference type="GO" id="GO:0071973">
    <property type="term" value="P:bacterial-type flagellum-dependent cell motility"/>
    <property type="evidence" value="ECO:0007669"/>
    <property type="project" value="InterPro"/>
</dbReference>
<dbReference type="GO" id="GO:0030288">
    <property type="term" value="C:outer membrane-bounded periplasmic space"/>
    <property type="evidence" value="ECO:0007669"/>
    <property type="project" value="InterPro"/>
</dbReference>
<dbReference type="Proteomes" id="UP000548632">
    <property type="component" value="Unassembled WGS sequence"/>
</dbReference>
<comment type="similarity">
    <text evidence="3 6">Belongs to the FlgI family.</text>
</comment>
<keyword evidence="7" id="KW-0282">Flagellum</keyword>
<comment type="subcellular location">
    <subcellularLocation>
        <location evidence="2 6">Bacterial flagellum basal body</location>
    </subcellularLocation>
</comment>
<evidence type="ECO:0000313" key="8">
    <source>
        <dbReference type="Proteomes" id="UP000548632"/>
    </source>
</evidence>
<dbReference type="Pfam" id="PF02119">
    <property type="entry name" value="FlgI"/>
    <property type="match status" value="1"/>
</dbReference>
<proteinExistence type="inferred from homology"/>
<gene>
    <name evidence="6" type="primary">flgI</name>
    <name evidence="7" type="ORF">HUK38_06205</name>
</gene>
<dbReference type="PANTHER" id="PTHR30381:SF0">
    <property type="entry name" value="FLAGELLAR P-RING PROTEIN"/>
    <property type="match status" value="1"/>
</dbReference>
<evidence type="ECO:0000256" key="2">
    <source>
        <dbReference type="ARBA" id="ARBA00004117"/>
    </source>
</evidence>
<protein>
    <recommendedName>
        <fullName evidence="6">Flagellar P-ring protein</fullName>
    </recommendedName>
    <alternativeName>
        <fullName evidence="6">Basal body P-ring protein</fullName>
    </alternativeName>
</protein>
<sequence>MNKLPCLTPLRIHAGVATLTTLLLMLVTPPMNAGNNIVPGAPGQERIKDLATFAGVRDNQLIGYGLVVGLVETGDRTTQTPFTIQSLKNMLGQLGVTLPPGVNPQLKNVAAVMVTADLAPFAKTGQRFDVTVSSLGNAKSLRGGTLLMTPLKGADGQVYALAQGNLIVGGFGAQGKDGSSITVNIPSVGRIPDGATVEREVPSPFADTNGLVLNLNRPDFSTVNRLTEVINNNFGADVARAIDGGSVRIRAPLDSSDRVAFVAALENLPVQPGMPAARVVVNARTGTIVIGGNVRVLPAAVTHGSLTVTISENPAVSQPNAFAGGQTAVTPQSDVAIAQDKNRMFLFDPGTSLDEIVQAVNKVGAAPGDLIAILEALREAGALRAELVVI</sequence>